<protein>
    <submittedName>
        <fullName evidence="2">Uncharacterized protein</fullName>
    </submittedName>
</protein>
<organism evidence="2 3">
    <name type="scientific">Mixia osmundae (strain CBS 9802 / IAM 14324 / JCM 22182 / KY 12970)</name>
    <dbReference type="NCBI Taxonomy" id="764103"/>
    <lineage>
        <taxon>Eukaryota</taxon>
        <taxon>Fungi</taxon>
        <taxon>Dikarya</taxon>
        <taxon>Basidiomycota</taxon>
        <taxon>Pucciniomycotina</taxon>
        <taxon>Mixiomycetes</taxon>
        <taxon>Mixiales</taxon>
        <taxon>Mixiaceae</taxon>
        <taxon>Mixia</taxon>
    </lineage>
</organism>
<reference evidence="2 3" key="1">
    <citation type="journal article" date="2011" name="J. Gen. Appl. Microbiol.">
        <title>Draft genome sequencing of the enigmatic basidiomycete Mixia osmundae.</title>
        <authorList>
            <person name="Nishida H."/>
            <person name="Nagatsuka Y."/>
            <person name="Sugiyama J."/>
        </authorList>
    </citation>
    <scope>NUCLEOTIDE SEQUENCE [LARGE SCALE GENOMIC DNA]</scope>
    <source>
        <strain evidence="3">CBS 9802 / IAM 14324 / JCM 22182 / KY 12970</strain>
    </source>
</reference>
<accession>G7E073</accession>
<dbReference type="RefSeq" id="XP_014570851.1">
    <property type="nucleotide sequence ID" value="XM_014715365.1"/>
</dbReference>
<dbReference type="InParanoid" id="G7E073"/>
<dbReference type="GO" id="GO:0000492">
    <property type="term" value="P:box C/D snoRNP assembly"/>
    <property type="evidence" value="ECO:0007669"/>
    <property type="project" value="InterPro"/>
</dbReference>
<evidence type="ECO:0000313" key="3">
    <source>
        <dbReference type="Proteomes" id="UP000009131"/>
    </source>
</evidence>
<feature type="compositionally biased region" description="Acidic residues" evidence="1">
    <location>
        <begin position="79"/>
        <end position="96"/>
    </location>
</feature>
<keyword evidence="3" id="KW-1185">Reference proteome</keyword>
<name>G7E073_MIXOS</name>
<comment type="caution">
    <text evidence="2">The sequence shown here is derived from an EMBL/GenBank/DDBJ whole genome shotgun (WGS) entry which is preliminary data.</text>
</comment>
<feature type="compositionally biased region" description="Acidic residues" evidence="1">
    <location>
        <begin position="135"/>
        <end position="159"/>
    </location>
</feature>
<feature type="region of interest" description="Disordered" evidence="1">
    <location>
        <begin position="121"/>
        <end position="184"/>
    </location>
</feature>
<gene>
    <name evidence="2" type="primary">Mo02897</name>
    <name evidence="2" type="ORF">E5Q_02897</name>
</gene>
<dbReference type="Proteomes" id="UP000009131">
    <property type="component" value="Unassembled WGS sequence"/>
</dbReference>
<dbReference type="HOGENOM" id="CLU_1468532_0_0_1"/>
<proteinExistence type="predicted"/>
<dbReference type="EMBL" id="BABT02000076">
    <property type="protein sequence ID" value="GAA96233.1"/>
    <property type="molecule type" value="Genomic_DNA"/>
</dbReference>
<feature type="region of interest" description="Disordered" evidence="1">
    <location>
        <begin position="24"/>
        <end position="96"/>
    </location>
</feature>
<evidence type="ECO:0000313" key="2">
    <source>
        <dbReference type="EMBL" id="GAA96233.1"/>
    </source>
</evidence>
<dbReference type="InterPro" id="IPR027921">
    <property type="entry name" value="NOPCHAP1"/>
</dbReference>
<sequence length="184" mass="20344">MPDTAAVARAKAFLPELKAANAALPKEPSAEGIKVTAIDSDDGSQSDASSDTPEGHIEMEVAAGVFEERKPPVAAPEALSEEDEYDEDDESEYDETLDMCIPEGWARVEVEPGVFDVVRVANRRKRHYSPIQEPFSDEDDDEDDDEELDDEEEYENESDHDDKPQAVSKRPKIEVLSSTSAKSK</sequence>
<dbReference type="Pfam" id="PF15370">
    <property type="entry name" value="NOPCHAP1"/>
    <property type="match status" value="1"/>
</dbReference>
<reference evidence="2 3" key="2">
    <citation type="journal article" date="2012" name="Open Biol.">
        <title>Characteristics of nucleosomes and linker DNA regions on the genome of the basidiomycete Mixia osmundae revealed by mono- and dinucleosome mapping.</title>
        <authorList>
            <person name="Nishida H."/>
            <person name="Kondo S."/>
            <person name="Matsumoto T."/>
            <person name="Suzuki Y."/>
            <person name="Yoshikawa H."/>
            <person name="Taylor T.D."/>
            <person name="Sugiyama J."/>
        </authorList>
    </citation>
    <scope>NUCLEOTIDE SEQUENCE [LARGE SCALE GENOMIC DNA]</scope>
    <source>
        <strain evidence="3">CBS 9802 / IAM 14324 / JCM 22182 / KY 12970</strain>
    </source>
</reference>
<dbReference type="AlphaFoldDB" id="G7E073"/>
<evidence type="ECO:0000256" key="1">
    <source>
        <dbReference type="SAM" id="MobiDB-lite"/>
    </source>
</evidence>